<dbReference type="RefSeq" id="WP_265764383.1">
    <property type="nucleotide sequence ID" value="NZ_JAGGJA010000001.1"/>
</dbReference>
<comment type="caution">
    <text evidence="1">The sequence shown here is derived from an EMBL/GenBank/DDBJ whole genome shotgun (WGS) entry which is preliminary data.</text>
</comment>
<accession>A0ABT3PIW6</accession>
<sequence length="77" mass="8763">MNNRYDNRGQESVFHERPHLLSTKGYRGFSIKERAQHWDGIKIMASSKGGKSISATGSTEEEALQNLIDYIDLHLDL</sequence>
<proteinExistence type="predicted"/>
<reference evidence="1 2" key="1">
    <citation type="submission" date="2021-03" db="EMBL/GenBank/DDBJ databases">
        <title>Aliifodinibius sp. nov., a new bacterium isolated from saline soil.</title>
        <authorList>
            <person name="Galisteo C."/>
            <person name="De La Haba R."/>
            <person name="Sanchez-Porro C."/>
            <person name="Ventosa A."/>
        </authorList>
    </citation>
    <scope>NUCLEOTIDE SEQUENCE [LARGE SCALE GENOMIC DNA]</scope>
    <source>
        <strain evidence="1 2">1BSP15-2V2</strain>
    </source>
</reference>
<keyword evidence="2" id="KW-1185">Reference proteome</keyword>
<protein>
    <submittedName>
        <fullName evidence="1">Uncharacterized protein</fullName>
    </submittedName>
</protein>
<evidence type="ECO:0000313" key="1">
    <source>
        <dbReference type="EMBL" id="MCW9705718.1"/>
    </source>
</evidence>
<dbReference type="EMBL" id="JAGGJA010000001">
    <property type="protein sequence ID" value="MCW9705718.1"/>
    <property type="molecule type" value="Genomic_DNA"/>
</dbReference>
<gene>
    <name evidence="1" type="ORF">J6I44_02565</name>
</gene>
<organism evidence="1 2">
    <name type="scientific">Fodinibius salsisoli</name>
    <dbReference type="NCBI Taxonomy" id="2820877"/>
    <lineage>
        <taxon>Bacteria</taxon>
        <taxon>Pseudomonadati</taxon>
        <taxon>Balneolota</taxon>
        <taxon>Balneolia</taxon>
        <taxon>Balneolales</taxon>
        <taxon>Balneolaceae</taxon>
        <taxon>Fodinibius</taxon>
    </lineage>
</organism>
<dbReference type="Proteomes" id="UP001207918">
    <property type="component" value="Unassembled WGS sequence"/>
</dbReference>
<name>A0ABT3PIW6_9BACT</name>
<evidence type="ECO:0000313" key="2">
    <source>
        <dbReference type="Proteomes" id="UP001207918"/>
    </source>
</evidence>